<evidence type="ECO:0000313" key="2">
    <source>
        <dbReference type="EMBL" id="NYS92065.1"/>
    </source>
</evidence>
<comment type="caution">
    <text evidence="2">The sequence shown here is derived from an EMBL/GenBank/DDBJ whole genome shotgun (WGS) entry which is preliminary data.</text>
</comment>
<dbReference type="RefSeq" id="WP_056134972.1">
    <property type="nucleotide sequence ID" value="NZ_JACBYE010000001.1"/>
</dbReference>
<accession>A0A853EN62</accession>
<dbReference type="Proteomes" id="UP000561011">
    <property type="component" value="Unassembled WGS sequence"/>
</dbReference>
<dbReference type="AlphaFoldDB" id="A0A853EN62"/>
<gene>
    <name evidence="2" type="ORF">HZZ10_00725</name>
</gene>
<organism evidence="2 3">
    <name type="scientific">Sanguibacter inulinus</name>
    <dbReference type="NCBI Taxonomy" id="60922"/>
    <lineage>
        <taxon>Bacteria</taxon>
        <taxon>Bacillati</taxon>
        <taxon>Actinomycetota</taxon>
        <taxon>Actinomycetes</taxon>
        <taxon>Micrococcales</taxon>
        <taxon>Sanguibacteraceae</taxon>
        <taxon>Sanguibacter</taxon>
    </lineage>
</organism>
<dbReference type="EMBL" id="JACBYE010000001">
    <property type="protein sequence ID" value="NYS92065.1"/>
    <property type="molecule type" value="Genomic_DNA"/>
</dbReference>
<protein>
    <submittedName>
        <fullName evidence="2">Uncharacterized protein</fullName>
    </submittedName>
</protein>
<sequence length="140" mass="14490">MRPAGQRGDEAFGGSVRGRRAVSRAVLGAVGTVVVILGLVVVVPLVLVEIDESAVPSADQVDLPDGVVVDESSVWCASGGCWLEVHLDTSDQPEAVLDELRAMDGTCPAVGGLDRRRVCIDSLGGGVTSFALSYKKTLGL</sequence>
<keyword evidence="1" id="KW-0472">Membrane</keyword>
<keyword evidence="1" id="KW-0812">Transmembrane</keyword>
<proteinExistence type="predicted"/>
<keyword evidence="1" id="KW-1133">Transmembrane helix</keyword>
<name>A0A853EN62_9MICO</name>
<reference evidence="2 3" key="1">
    <citation type="submission" date="2020-07" db="EMBL/GenBank/DDBJ databases">
        <title>MOT database genomes.</title>
        <authorList>
            <person name="Joseph S."/>
            <person name="Aduse-Opoku J."/>
            <person name="Hashim A."/>
            <person name="Wade W."/>
            <person name="Curtis M."/>
        </authorList>
    </citation>
    <scope>NUCLEOTIDE SEQUENCE [LARGE SCALE GENOMIC DNA]</scope>
    <source>
        <strain evidence="2 3">DSM 100099</strain>
    </source>
</reference>
<evidence type="ECO:0000256" key="1">
    <source>
        <dbReference type="SAM" id="Phobius"/>
    </source>
</evidence>
<evidence type="ECO:0000313" key="3">
    <source>
        <dbReference type="Proteomes" id="UP000561011"/>
    </source>
</evidence>
<keyword evidence="3" id="KW-1185">Reference proteome</keyword>
<feature type="transmembrane region" description="Helical" evidence="1">
    <location>
        <begin position="21"/>
        <end position="47"/>
    </location>
</feature>